<reference evidence="3" key="1">
    <citation type="submission" date="2022-03" db="EMBL/GenBank/DDBJ databases">
        <authorList>
            <person name="Sayadi A."/>
        </authorList>
    </citation>
    <scope>NUCLEOTIDE SEQUENCE</scope>
</reference>
<evidence type="ECO:0000313" key="2">
    <source>
        <dbReference type="EMBL" id="CAH1999874.1"/>
    </source>
</evidence>
<dbReference type="EMBL" id="CAKOFQ010007773">
    <property type="protein sequence ID" value="CAH2007954.1"/>
    <property type="molecule type" value="Genomic_DNA"/>
</dbReference>
<dbReference type="AlphaFoldDB" id="A0A9P0Q687"/>
<evidence type="ECO:0000313" key="3">
    <source>
        <dbReference type="EMBL" id="CAH2007954.1"/>
    </source>
</evidence>
<evidence type="ECO:0000256" key="1">
    <source>
        <dbReference type="SAM" id="MobiDB-lite"/>
    </source>
</evidence>
<organism evidence="3 4">
    <name type="scientific">Acanthoscelides obtectus</name>
    <name type="common">Bean weevil</name>
    <name type="synonym">Bruchus obtectus</name>
    <dbReference type="NCBI Taxonomy" id="200917"/>
    <lineage>
        <taxon>Eukaryota</taxon>
        <taxon>Metazoa</taxon>
        <taxon>Ecdysozoa</taxon>
        <taxon>Arthropoda</taxon>
        <taxon>Hexapoda</taxon>
        <taxon>Insecta</taxon>
        <taxon>Pterygota</taxon>
        <taxon>Neoptera</taxon>
        <taxon>Endopterygota</taxon>
        <taxon>Coleoptera</taxon>
        <taxon>Polyphaga</taxon>
        <taxon>Cucujiformia</taxon>
        <taxon>Chrysomeloidea</taxon>
        <taxon>Chrysomelidae</taxon>
        <taxon>Bruchinae</taxon>
        <taxon>Bruchini</taxon>
        <taxon>Acanthoscelides</taxon>
    </lineage>
</organism>
<dbReference type="EMBL" id="CAKOFQ010007382">
    <property type="protein sequence ID" value="CAH1999874.1"/>
    <property type="molecule type" value="Genomic_DNA"/>
</dbReference>
<name>A0A9P0Q687_ACAOB</name>
<feature type="region of interest" description="Disordered" evidence="1">
    <location>
        <begin position="1"/>
        <end position="33"/>
    </location>
</feature>
<sequence length="102" mass="10904">MATSGGSSRGASSTSESLSDEDASSAPSLASSSAAPLAIKVEAVLSKRSGLAIFMEDIQIIWILTIHDDDWGATECKDDYSEYVRMLSFSVTRSGEFEVMML</sequence>
<protein>
    <submittedName>
        <fullName evidence="3">Uncharacterized protein</fullName>
    </submittedName>
</protein>
<proteinExistence type="predicted"/>
<gene>
    <name evidence="2" type="ORF">ACAOBT_LOCUS25226</name>
    <name evidence="3" type="ORF">ACAOBT_LOCUS29922</name>
</gene>
<feature type="compositionally biased region" description="Low complexity" evidence="1">
    <location>
        <begin position="24"/>
        <end position="33"/>
    </location>
</feature>
<comment type="caution">
    <text evidence="3">The sequence shown here is derived from an EMBL/GenBank/DDBJ whole genome shotgun (WGS) entry which is preliminary data.</text>
</comment>
<dbReference type="OrthoDB" id="6806509at2759"/>
<keyword evidence="4" id="KW-1185">Reference proteome</keyword>
<feature type="compositionally biased region" description="Low complexity" evidence="1">
    <location>
        <begin position="1"/>
        <end position="17"/>
    </location>
</feature>
<dbReference type="Proteomes" id="UP001152888">
    <property type="component" value="Unassembled WGS sequence"/>
</dbReference>
<evidence type="ECO:0000313" key="4">
    <source>
        <dbReference type="Proteomes" id="UP001152888"/>
    </source>
</evidence>
<accession>A0A9P0Q687</accession>